<name>X1BST8_9ZZZZ</name>
<dbReference type="GO" id="GO:0051301">
    <property type="term" value="P:cell division"/>
    <property type="evidence" value="ECO:0007669"/>
    <property type="project" value="TreeGrafter"/>
</dbReference>
<dbReference type="SMART" id="SM00864">
    <property type="entry name" value="Tubulin"/>
    <property type="match status" value="1"/>
</dbReference>
<dbReference type="InterPro" id="IPR036525">
    <property type="entry name" value="Tubulin/FtsZ_GTPase_sf"/>
</dbReference>
<dbReference type="GO" id="GO:0005525">
    <property type="term" value="F:GTP binding"/>
    <property type="evidence" value="ECO:0007669"/>
    <property type="project" value="UniProtKB-KW"/>
</dbReference>
<sequence>MDKAKKGSALKKTMFNWAIDIGGKYKKAEGILNNTLPLFDRADYAPEEITQAKKTVKSLGWKYRLADKLVFKKIREVTGGELRFAISGGGNNAIREMNLQGMSNLDLIAINTDIQALSLSKAGLKIQIGKSLTSGLGTGGNPELGKKAAEEDKDKISKAVENADIVFITAGMGGGTGTGVSSVVAKIAKQHGILTIGVVTKPFAFEGKKRKLQAEAGIEELKAEVDALITISNDRLLKIISKDTSMKDAFEMTDKVLCQSVQA</sequence>
<dbReference type="InterPro" id="IPR003008">
    <property type="entry name" value="Tubulin_FtsZ_GTPase"/>
</dbReference>
<feature type="non-terminal residue" evidence="4">
    <location>
        <position position="263"/>
    </location>
</feature>
<comment type="caution">
    <text evidence="4">The sequence shown here is derived from an EMBL/GenBank/DDBJ whole genome shotgun (WGS) entry which is preliminary data.</text>
</comment>
<evidence type="ECO:0000256" key="2">
    <source>
        <dbReference type="ARBA" id="ARBA00023134"/>
    </source>
</evidence>
<dbReference type="AlphaFoldDB" id="X1BST8"/>
<evidence type="ECO:0000259" key="3">
    <source>
        <dbReference type="SMART" id="SM00864"/>
    </source>
</evidence>
<dbReference type="InterPro" id="IPR020805">
    <property type="entry name" value="Cell_div_FtsZ_CS"/>
</dbReference>
<organism evidence="4">
    <name type="scientific">marine sediment metagenome</name>
    <dbReference type="NCBI Taxonomy" id="412755"/>
    <lineage>
        <taxon>unclassified sequences</taxon>
        <taxon>metagenomes</taxon>
        <taxon>ecological metagenomes</taxon>
    </lineage>
</organism>
<dbReference type="InterPro" id="IPR000158">
    <property type="entry name" value="Cell_div_FtsZ"/>
</dbReference>
<dbReference type="PRINTS" id="PR00423">
    <property type="entry name" value="CELLDVISFTSZ"/>
</dbReference>
<keyword evidence="2" id="KW-0342">GTP-binding</keyword>
<dbReference type="CDD" id="cd02201">
    <property type="entry name" value="FtsZ_type1"/>
    <property type="match status" value="1"/>
</dbReference>
<proteinExistence type="predicted"/>
<dbReference type="GO" id="GO:0003924">
    <property type="term" value="F:GTPase activity"/>
    <property type="evidence" value="ECO:0007669"/>
    <property type="project" value="InterPro"/>
</dbReference>
<dbReference type="PANTHER" id="PTHR30314">
    <property type="entry name" value="CELL DIVISION PROTEIN FTSZ-RELATED"/>
    <property type="match status" value="1"/>
</dbReference>
<feature type="domain" description="Tubulin/FtsZ GTPase" evidence="3">
    <location>
        <begin position="73"/>
        <end position="263"/>
    </location>
</feature>
<dbReference type="InterPro" id="IPR045061">
    <property type="entry name" value="FtsZ/CetZ"/>
</dbReference>
<dbReference type="PANTHER" id="PTHR30314:SF3">
    <property type="entry name" value="MITOCHONDRIAL DIVISION PROTEIN FSZA"/>
    <property type="match status" value="1"/>
</dbReference>
<accession>X1BST8</accession>
<evidence type="ECO:0000256" key="1">
    <source>
        <dbReference type="ARBA" id="ARBA00022741"/>
    </source>
</evidence>
<dbReference type="GO" id="GO:0032153">
    <property type="term" value="C:cell division site"/>
    <property type="evidence" value="ECO:0007669"/>
    <property type="project" value="TreeGrafter"/>
</dbReference>
<dbReference type="EMBL" id="BART01029239">
    <property type="protein sequence ID" value="GAG98804.1"/>
    <property type="molecule type" value="Genomic_DNA"/>
</dbReference>
<keyword evidence="1" id="KW-0547">Nucleotide-binding</keyword>
<dbReference type="SUPFAM" id="SSF52490">
    <property type="entry name" value="Tubulin nucleotide-binding domain-like"/>
    <property type="match status" value="1"/>
</dbReference>
<protein>
    <recommendedName>
        <fullName evidence="3">Tubulin/FtsZ GTPase domain-containing protein</fullName>
    </recommendedName>
</protein>
<gene>
    <name evidence="4" type="ORF">S01H4_51357</name>
</gene>
<dbReference type="Gene3D" id="3.40.50.1440">
    <property type="entry name" value="Tubulin/FtsZ, GTPase domain"/>
    <property type="match status" value="1"/>
</dbReference>
<dbReference type="Pfam" id="PF00091">
    <property type="entry name" value="Tubulin"/>
    <property type="match status" value="1"/>
</dbReference>
<dbReference type="GO" id="GO:0005737">
    <property type="term" value="C:cytoplasm"/>
    <property type="evidence" value="ECO:0007669"/>
    <property type="project" value="TreeGrafter"/>
</dbReference>
<evidence type="ECO:0000313" key="4">
    <source>
        <dbReference type="EMBL" id="GAG98804.1"/>
    </source>
</evidence>
<dbReference type="PROSITE" id="PS01134">
    <property type="entry name" value="FTSZ_1"/>
    <property type="match status" value="1"/>
</dbReference>
<reference evidence="4" key="1">
    <citation type="journal article" date="2014" name="Front. Microbiol.">
        <title>High frequency of phylogenetically diverse reductive dehalogenase-homologous genes in deep subseafloor sedimentary metagenomes.</title>
        <authorList>
            <person name="Kawai M."/>
            <person name="Futagami T."/>
            <person name="Toyoda A."/>
            <person name="Takaki Y."/>
            <person name="Nishi S."/>
            <person name="Hori S."/>
            <person name="Arai W."/>
            <person name="Tsubouchi T."/>
            <person name="Morono Y."/>
            <person name="Uchiyama I."/>
            <person name="Ito T."/>
            <person name="Fujiyama A."/>
            <person name="Inagaki F."/>
            <person name="Takami H."/>
        </authorList>
    </citation>
    <scope>NUCLEOTIDE SEQUENCE</scope>
    <source>
        <strain evidence="4">Expedition CK06-06</strain>
    </source>
</reference>